<dbReference type="EMBL" id="BK015972">
    <property type="protein sequence ID" value="DAF87921.1"/>
    <property type="molecule type" value="Genomic_DNA"/>
</dbReference>
<proteinExistence type="predicted"/>
<name>A0A8S5U0D4_9VIRU</name>
<keyword evidence="1" id="KW-0812">Transmembrane</keyword>
<evidence type="ECO:0000256" key="1">
    <source>
        <dbReference type="SAM" id="Phobius"/>
    </source>
</evidence>
<keyword evidence="1" id="KW-1133">Transmembrane helix</keyword>
<sequence>MDWFSLMKSLFVSIQHLMCLRIRFGEFSFTVGAMIIGLFVISCSVALLKYLFHNT</sequence>
<protein>
    <submittedName>
        <fullName evidence="2">Uncharacterized protein</fullName>
    </submittedName>
</protein>
<feature type="transmembrane region" description="Helical" evidence="1">
    <location>
        <begin position="27"/>
        <end position="52"/>
    </location>
</feature>
<accession>A0A8S5U0D4</accession>
<organism evidence="2">
    <name type="scientific">Inoviridae sp. ctwVE22</name>
    <dbReference type="NCBI Taxonomy" id="2825786"/>
    <lineage>
        <taxon>Viruses</taxon>
        <taxon>Monodnaviria</taxon>
        <taxon>Loebvirae</taxon>
        <taxon>Hofneiviricota</taxon>
        <taxon>Faserviricetes</taxon>
        <taxon>Tubulavirales</taxon>
        <taxon>Inoviridae</taxon>
    </lineage>
</organism>
<evidence type="ECO:0000313" key="2">
    <source>
        <dbReference type="EMBL" id="DAF87921.1"/>
    </source>
</evidence>
<keyword evidence="1" id="KW-0472">Membrane</keyword>
<reference evidence="2" key="1">
    <citation type="journal article" date="2021" name="Proc. Natl. Acad. Sci. U.S.A.">
        <title>A Catalog of Tens of Thousands of Viruses from Human Metagenomes Reveals Hidden Associations with Chronic Diseases.</title>
        <authorList>
            <person name="Tisza M.J."/>
            <person name="Buck C.B."/>
        </authorList>
    </citation>
    <scope>NUCLEOTIDE SEQUENCE</scope>
    <source>
        <strain evidence="2">CtwVE22</strain>
    </source>
</reference>